<dbReference type="GO" id="GO:0031267">
    <property type="term" value="F:small GTPase binding"/>
    <property type="evidence" value="ECO:0007669"/>
    <property type="project" value="TreeGrafter"/>
</dbReference>
<organism evidence="1 2">
    <name type="scientific">Naegleria lovaniensis</name>
    <name type="common">Amoeba</name>
    <dbReference type="NCBI Taxonomy" id="51637"/>
    <lineage>
        <taxon>Eukaryota</taxon>
        <taxon>Discoba</taxon>
        <taxon>Heterolobosea</taxon>
        <taxon>Tetramitia</taxon>
        <taxon>Eutetramitia</taxon>
        <taxon>Vahlkampfiidae</taxon>
        <taxon>Naegleria</taxon>
    </lineage>
</organism>
<evidence type="ECO:0000313" key="1">
    <source>
        <dbReference type="EMBL" id="KAG2386728.1"/>
    </source>
</evidence>
<dbReference type="GeneID" id="68094928"/>
<dbReference type="GO" id="GO:0006913">
    <property type="term" value="P:nucleocytoplasmic transport"/>
    <property type="evidence" value="ECO:0007669"/>
    <property type="project" value="TreeGrafter"/>
</dbReference>
<evidence type="ECO:0000313" key="2">
    <source>
        <dbReference type="Proteomes" id="UP000816034"/>
    </source>
</evidence>
<dbReference type="GO" id="GO:0048471">
    <property type="term" value="C:perinuclear region of cytoplasm"/>
    <property type="evidence" value="ECO:0007669"/>
    <property type="project" value="TreeGrafter"/>
</dbReference>
<name>A0AA88GVJ8_NAELO</name>
<dbReference type="GO" id="GO:0005634">
    <property type="term" value="C:nucleus"/>
    <property type="evidence" value="ECO:0007669"/>
    <property type="project" value="TreeGrafter"/>
</dbReference>
<dbReference type="SUPFAM" id="SSF52047">
    <property type="entry name" value="RNI-like"/>
    <property type="match status" value="1"/>
</dbReference>
<dbReference type="AlphaFoldDB" id="A0AA88GVJ8"/>
<dbReference type="Gene3D" id="3.80.10.10">
    <property type="entry name" value="Ribonuclease Inhibitor"/>
    <property type="match status" value="2"/>
</dbReference>
<gene>
    <name evidence="1" type="ORF">C9374_002472</name>
</gene>
<dbReference type="PANTHER" id="PTHR24113:SF15">
    <property type="entry name" value="NACHT DOMAIN-CONTAINING PROTEIN"/>
    <property type="match status" value="1"/>
</dbReference>
<protein>
    <submittedName>
        <fullName evidence="1">Uncharacterized protein</fullName>
    </submittedName>
</protein>
<sequence>MNTQNQQHDNNNPNTMTNNNEHPLLCADYIYHILKYLDAKFIFGVCVRVAKEWNEVATLCSQLPLSLSERITPDNLQSVVQSIIPNNNLRHLKRLHLEGEQNVRITLEQLTAITNSYQHLTSLTITKSYIIPQGAKCIANCKALNNLTYLDLSDNVIADDGVEFIVSSPHLKLLRHLNVSSNYIKSKGCQAITESEHLKSLEHLDLANNFDSEQGDECAKILASVKTSCNLKRLNLNSNSIGAKGTEHIAKSDKLTINLTNLDLSENLIEDKGVQHLAGSNNLKGLRSLNVRGNCISNVGVESIAKSVHLNELVDLNLSDNSDIDNDAAICILYSRTLCRLRQLNFTSTGVTEEMQVIFFKILQTRKRTRVKIE</sequence>
<dbReference type="RefSeq" id="XP_044550720.1">
    <property type="nucleotide sequence ID" value="XM_044691894.1"/>
</dbReference>
<dbReference type="Pfam" id="PF13516">
    <property type="entry name" value="LRR_6"/>
    <property type="match status" value="5"/>
</dbReference>
<dbReference type="InterPro" id="IPR032675">
    <property type="entry name" value="LRR_dom_sf"/>
</dbReference>
<dbReference type="InterPro" id="IPR027038">
    <property type="entry name" value="RanGap"/>
</dbReference>
<proteinExistence type="predicted"/>
<reference evidence="1 2" key="1">
    <citation type="journal article" date="2018" name="BMC Genomics">
        <title>The genome of Naegleria lovaniensis, the basis for a comparative approach to unravel pathogenicity factors of the human pathogenic amoeba N. fowleri.</title>
        <authorList>
            <person name="Liechti N."/>
            <person name="Schurch N."/>
            <person name="Bruggmann R."/>
            <person name="Wittwer M."/>
        </authorList>
    </citation>
    <scope>NUCLEOTIDE SEQUENCE [LARGE SCALE GENOMIC DNA]</scope>
    <source>
        <strain evidence="1 2">ATCC 30569</strain>
    </source>
</reference>
<dbReference type="InterPro" id="IPR001611">
    <property type="entry name" value="Leu-rich_rpt"/>
</dbReference>
<dbReference type="PANTHER" id="PTHR24113">
    <property type="entry name" value="RAN GTPASE-ACTIVATING PROTEIN 1"/>
    <property type="match status" value="1"/>
</dbReference>
<dbReference type="GO" id="GO:0005829">
    <property type="term" value="C:cytosol"/>
    <property type="evidence" value="ECO:0007669"/>
    <property type="project" value="TreeGrafter"/>
</dbReference>
<keyword evidence="2" id="KW-1185">Reference proteome</keyword>
<dbReference type="Proteomes" id="UP000816034">
    <property type="component" value="Unassembled WGS sequence"/>
</dbReference>
<dbReference type="GO" id="GO:0005096">
    <property type="term" value="F:GTPase activator activity"/>
    <property type="evidence" value="ECO:0007669"/>
    <property type="project" value="InterPro"/>
</dbReference>
<dbReference type="EMBL" id="PYSW02000015">
    <property type="protein sequence ID" value="KAG2386728.1"/>
    <property type="molecule type" value="Genomic_DNA"/>
</dbReference>
<accession>A0AA88GVJ8</accession>
<comment type="caution">
    <text evidence="1">The sequence shown here is derived from an EMBL/GenBank/DDBJ whole genome shotgun (WGS) entry which is preliminary data.</text>
</comment>